<keyword evidence="2" id="KW-1185">Reference proteome</keyword>
<dbReference type="RefSeq" id="WP_262400126.1">
    <property type="nucleotide sequence ID" value="NZ_JACRTB010000013.1"/>
</dbReference>
<evidence type="ECO:0000313" key="1">
    <source>
        <dbReference type="EMBL" id="MBC8576619.1"/>
    </source>
</evidence>
<comment type="caution">
    <text evidence="1">The sequence shown here is derived from an EMBL/GenBank/DDBJ whole genome shotgun (WGS) entry which is preliminary data.</text>
</comment>
<sequence>MTASLQRMEPPALVAGTKKLSLQELGKAACKQESLNGGIGIWAWLHLQYGGIENYPGVMAYDDI</sequence>
<reference evidence="1 2" key="1">
    <citation type="submission" date="2020-08" db="EMBL/GenBank/DDBJ databases">
        <title>Genome public.</title>
        <authorList>
            <person name="Liu C."/>
            <person name="Sun Q."/>
        </authorList>
    </citation>
    <scope>NUCLEOTIDE SEQUENCE [LARGE SCALE GENOMIC DNA]</scope>
    <source>
        <strain evidence="1 2">BX1</strain>
    </source>
</reference>
<proteinExistence type="predicted"/>
<accession>A0ABR7NJN7</accession>
<dbReference type="EMBL" id="JACRTB010000013">
    <property type="protein sequence ID" value="MBC8576619.1"/>
    <property type="molecule type" value="Genomic_DNA"/>
</dbReference>
<protein>
    <submittedName>
        <fullName evidence="1">Uncharacterized protein</fullName>
    </submittedName>
</protein>
<gene>
    <name evidence="1" type="ORF">H8717_09415</name>
</gene>
<evidence type="ECO:0000313" key="2">
    <source>
        <dbReference type="Proteomes" id="UP000658131"/>
    </source>
</evidence>
<name>A0ABR7NJN7_9FIRM</name>
<dbReference type="Proteomes" id="UP000658131">
    <property type="component" value="Unassembled WGS sequence"/>
</dbReference>
<organism evidence="1 2">
    <name type="scientific">Yanshouia hominis</name>
    <dbReference type="NCBI Taxonomy" id="2763673"/>
    <lineage>
        <taxon>Bacteria</taxon>
        <taxon>Bacillati</taxon>
        <taxon>Bacillota</taxon>
        <taxon>Clostridia</taxon>
        <taxon>Eubacteriales</taxon>
        <taxon>Oscillospiraceae</taxon>
        <taxon>Yanshouia</taxon>
    </lineage>
</organism>